<reference evidence="2" key="1">
    <citation type="journal article" date="2019" name="Int. J. Syst. Evol. Microbiol.">
        <title>The Global Catalogue of Microorganisms (GCM) 10K type strain sequencing project: providing services to taxonomists for standard genome sequencing and annotation.</title>
        <authorList>
            <consortium name="The Broad Institute Genomics Platform"/>
            <consortium name="The Broad Institute Genome Sequencing Center for Infectious Disease"/>
            <person name="Wu L."/>
            <person name="Ma J."/>
        </authorList>
    </citation>
    <scope>NUCLEOTIDE SEQUENCE [LARGE SCALE GENOMIC DNA]</scope>
    <source>
        <strain evidence="2">CGMCC 4.7020</strain>
    </source>
</reference>
<accession>A0ABW3XL75</accession>
<keyword evidence="2" id="KW-1185">Reference proteome</keyword>
<dbReference type="Proteomes" id="UP001597058">
    <property type="component" value="Unassembled WGS sequence"/>
</dbReference>
<comment type="caution">
    <text evidence="1">The sequence shown here is derived from an EMBL/GenBank/DDBJ whole genome shotgun (WGS) entry which is preliminary data.</text>
</comment>
<dbReference type="Pfam" id="PF21848">
    <property type="entry name" value="DUF6907"/>
    <property type="match status" value="1"/>
</dbReference>
<organism evidence="1 2">
    <name type="scientific">Streptomyces kaempferi</name>
    <dbReference type="NCBI Taxonomy" id="333725"/>
    <lineage>
        <taxon>Bacteria</taxon>
        <taxon>Bacillati</taxon>
        <taxon>Actinomycetota</taxon>
        <taxon>Actinomycetes</taxon>
        <taxon>Kitasatosporales</taxon>
        <taxon>Streptomycetaceae</taxon>
        <taxon>Streptomyces</taxon>
    </lineage>
</organism>
<protein>
    <submittedName>
        <fullName evidence="1">DUF6907 domain-containing protein</fullName>
    </submittedName>
</protein>
<name>A0ABW3XL75_9ACTN</name>
<sequence>MSAADLQPAHVRERFPMTLAIPAPAVATSVPASSVTPRTWSFINRRTGEPASYTCMEGCTLNHASEMGSPTFPEDVWCWFWSNPLTLPVNENGTPEEFRVLSTVIKVEPWSPKVAERIPFAVIELVDDHFIDGLDPDGLATVIRTLSDRLQQMRETHRRLVAVRAEYMGRQART</sequence>
<gene>
    <name evidence="1" type="ORF">ACFQ5X_28705</name>
</gene>
<proteinExistence type="predicted"/>
<evidence type="ECO:0000313" key="1">
    <source>
        <dbReference type="EMBL" id="MFD1309828.1"/>
    </source>
</evidence>
<evidence type="ECO:0000313" key="2">
    <source>
        <dbReference type="Proteomes" id="UP001597058"/>
    </source>
</evidence>
<dbReference type="RefSeq" id="WP_381329202.1">
    <property type="nucleotide sequence ID" value="NZ_JBHTMM010000043.1"/>
</dbReference>
<dbReference type="InterPro" id="IPR054202">
    <property type="entry name" value="DUF6907"/>
</dbReference>
<dbReference type="EMBL" id="JBHTMM010000043">
    <property type="protein sequence ID" value="MFD1309828.1"/>
    <property type="molecule type" value="Genomic_DNA"/>
</dbReference>